<dbReference type="Gene3D" id="3.30.450.20">
    <property type="entry name" value="PAS domain"/>
    <property type="match status" value="3"/>
</dbReference>
<keyword evidence="9" id="KW-0677">Repeat</keyword>
<evidence type="ECO:0000256" key="6">
    <source>
        <dbReference type="ARBA" id="ARBA00022630"/>
    </source>
</evidence>
<protein>
    <recommendedName>
        <fullName evidence="2">histidine kinase</fullName>
        <ecNumber evidence="2">2.7.13.3</ecNumber>
    </recommendedName>
</protein>
<dbReference type="Gene3D" id="3.30.565.10">
    <property type="entry name" value="Histidine kinase-like ATPase, C-terminal domain"/>
    <property type="match status" value="1"/>
</dbReference>
<evidence type="ECO:0000256" key="5">
    <source>
        <dbReference type="ARBA" id="ARBA00022606"/>
    </source>
</evidence>
<keyword evidence="11" id="KW-0418">Kinase</keyword>
<dbReference type="PROSITE" id="PS50112">
    <property type="entry name" value="PAS"/>
    <property type="match status" value="1"/>
</dbReference>
<evidence type="ECO:0000256" key="7">
    <source>
        <dbReference type="ARBA" id="ARBA00022643"/>
    </source>
</evidence>
<keyword evidence="5" id="KW-0716">Sensory transduction</keyword>
<dbReference type="Pfam" id="PF08448">
    <property type="entry name" value="PAS_4"/>
    <property type="match status" value="3"/>
</dbReference>
<keyword evidence="8" id="KW-0808">Transferase</keyword>
<dbReference type="InterPro" id="IPR013656">
    <property type="entry name" value="PAS_4"/>
</dbReference>
<dbReference type="InterPro" id="IPR011102">
    <property type="entry name" value="Sig_transdc_His_kinase_HWE"/>
</dbReference>
<dbReference type="EC" id="2.7.13.3" evidence="2"/>
<keyword evidence="13" id="KW-0157">Chromophore</keyword>
<comment type="caution">
    <text evidence="18">The sequence shown here is derived from an EMBL/GenBank/DDBJ whole genome shotgun (WGS) entry which is preliminary data.</text>
</comment>
<keyword evidence="15" id="KW-0675">Receptor</keyword>
<gene>
    <name evidence="18" type="ORF">G7026_21370</name>
</gene>
<dbReference type="NCBIfam" id="TIGR00229">
    <property type="entry name" value="sensory_box"/>
    <property type="match status" value="2"/>
</dbReference>
<evidence type="ECO:0000256" key="9">
    <source>
        <dbReference type="ARBA" id="ARBA00022737"/>
    </source>
</evidence>
<dbReference type="InterPro" id="IPR001610">
    <property type="entry name" value="PAC"/>
</dbReference>
<evidence type="ECO:0000256" key="8">
    <source>
        <dbReference type="ARBA" id="ARBA00022679"/>
    </source>
</evidence>
<evidence type="ECO:0000256" key="10">
    <source>
        <dbReference type="ARBA" id="ARBA00022741"/>
    </source>
</evidence>
<keyword evidence="7" id="KW-0288">FMN</keyword>
<keyword evidence="3" id="KW-0600">Photoreceptor protein</keyword>
<dbReference type="Pfam" id="PF07536">
    <property type="entry name" value="HWE_HK"/>
    <property type="match status" value="1"/>
</dbReference>
<keyword evidence="6" id="KW-0285">Flavoprotein</keyword>
<keyword evidence="10" id="KW-0547">Nucleotide-binding</keyword>
<evidence type="ECO:0000256" key="1">
    <source>
        <dbReference type="ARBA" id="ARBA00000085"/>
    </source>
</evidence>
<sequence>MTALAASSQSVSLGGLAPEQLDLLPVPLWLCDRDGNLLHANPRAREAFAEAPVVGQSVFRAFDQLKLGPGDEPPALPVADALIDVLQRAQPIRDLELCQTLPDAPRRWLLMNAEPVVVAGEVVGATCSFQDISRQRRAEIEHALSQQYLQAIVDATPECVKVVAADGSLLQMNPAGLGMIGAGDAASVTGVPVLNLIAEEDRRQWQENHLQVCAGKRCVWEFDLISIDGVRRHMETHAVPLRLPDGGTGHLAVTRDITEQTRDRERILASERYWHALLEALPMAVYTTDSEGLITFYNAAAVRLWGAEPVLGQTRWCGSVKLFANDGAPLQLDDYPMAVALRTGTPQLGEEALLERPDGSRVPFAAHPMPLLDDQGRVTGAISMLVDISSHRQAQQRQALLIDELNHRVKNTLASVQSIAALTLRKSDSLAVFHASFERRLIALSQGHDLLTQSRWQSALLRSLLDKVLQAYLHVQCERVELAGPAVELAPREALSLAMAFHELTVNAATYGALSGESGQVQLHWQVLANQASRPRLSLQWREYNGPAVAVPGKPGFGTRLIEASVVKELGGSFAASYDAQGFSCTLELPLTGGVQHV</sequence>
<dbReference type="EMBL" id="JAAMRF010000013">
    <property type="protein sequence ID" value="MBA1275900.1"/>
    <property type="molecule type" value="Genomic_DNA"/>
</dbReference>
<organism evidence="18 19">
    <name type="scientific">Stutzerimonas azotifigens</name>
    <dbReference type="NCBI Taxonomy" id="291995"/>
    <lineage>
        <taxon>Bacteria</taxon>
        <taxon>Pseudomonadati</taxon>
        <taxon>Pseudomonadota</taxon>
        <taxon>Gammaproteobacteria</taxon>
        <taxon>Pseudomonadales</taxon>
        <taxon>Pseudomonadaceae</taxon>
        <taxon>Stutzerimonas</taxon>
    </lineage>
</organism>
<evidence type="ECO:0000256" key="4">
    <source>
        <dbReference type="ARBA" id="ARBA00022553"/>
    </source>
</evidence>
<proteinExistence type="predicted"/>
<evidence type="ECO:0000256" key="13">
    <source>
        <dbReference type="ARBA" id="ARBA00022991"/>
    </source>
</evidence>
<dbReference type="CDD" id="cd00130">
    <property type="entry name" value="PAS"/>
    <property type="match status" value="2"/>
</dbReference>
<evidence type="ECO:0000256" key="14">
    <source>
        <dbReference type="ARBA" id="ARBA00023026"/>
    </source>
</evidence>
<evidence type="ECO:0000256" key="3">
    <source>
        <dbReference type="ARBA" id="ARBA00022543"/>
    </source>
</evidence>
<dbReference type="PANTHER" id="PTHR41523">
    <property type="entry name" value="TWO-COMPONENT SYSTEM SENSOR PROTEIN"/>
    <property type="match status" value="1"/>
</dbReference>
<dbReference type="SUPFAM" id="SSF55785">
    <property type="entry name" value="PYP-like sensor domain (PAS domain)"/>
    <property type="match status" value="3"/>
</dbReference>
<dbReference type="InterPro" id="IPR000014">
    <property type="entry name" value="PAS"/>
</dbReference>
<dbReference type="SMART" id="SM00091">
    <property type="entry name" value="PAS"/>
    <property type="match status" value="3"/>
</dbReference>
<keyword evidence="4" id="KW-0597">Phosphoprotein</keyword>
<dbReference type="InterPro" id="IPR035965">
    <property type="entry name" value="PAS-like_dom_sf"/>
</dbReference>
<evidence type="ECO:0000256" key="15">
    <source>
        <dbReference type="ARBA" id="ARBA00023170"/>
    </source>
</evidence>
<dbReference type="SMART" id="SM00911">
    <property type="entry name" value="HWE_HK"/>
    <property type="match status" value="1"/>
</dbReference>
<dbReference type="RefSeq" id="WP_181073065.1">
    <property type="nucleotide sequence ID" value="NZ_JAAMRF010000013.1"/>
</dbReference>
<evidence type="ECO:0000259" key="17">
    <source>
        <dbReference type="PROSITE" id="PS50113"/>
    </source>
</evidence>
<evidence type="ECO:0000256" key="11">
    <source>
        <dbReference type="ARBA" id="ARBA00022777"/>
    </source>
</evidence>
<keyword evidence="14" id="KW-0843">Virulence</keyword>
<evidence type="ECO:0000313" key="19">
    <source>
        <dbReference type="Proteomes" id="UP000786387"/>
    </source>
</evidence>
<accession>A0ABR5Z6Q0</accession>
<dbReference type="Proteomes" id="UP000786387">
    <property type="component" value="Unassembled WGS sequence"/>
</dbReference>
<dbReference type="PROSITE" id="PS50113">
    <property type="entry name" value="PAC"/>
    <property type="match status" value="2"/>
</dbReference>
<feature type="domain" description="PAC" evidence="17">
    <location>
        <begin position="348"/>
        <end position="400"/>
    </location>
</feature>
<feature type="domain" description="PAS" evidence="16">
    <location>
        <begin position="270"/>
        <end position="309"/>
    </location>
</feature>
<dbReference type="InterPro" id="IPR000700">
    <property type="entry name" value="PAS-assoc_C"/>
</dbReference>
<dbReference type="InterPro" id="IPR036890">
    <property type="entry name" value="HATPase_C_sf"/>
</dbReference>
<keyword evidence="12" id="KW-0067">ATP-binding</keyword>
<reference evidence="18 19" key="1">
    <citation type="submission" date="2020-02" db="EMBL/GenBank/DDBJ databases">
        <title>Synteny-based analysis reveals conserved mechanism for high triclosan tolerance in Pseudomonas, as well as instances of horizontal transfer.</title>
        <authorList>
            <person name="Mcfarland A.G."/>
            <person name="Bertucci H.K."/>
            <person name="Litmann E."/>
            <person name="Shen J."/>
            <person name="Huttenhower C."/>
            <person name="Hartmann E.M."/>
        </authorList>
    </citation>
    <scope>NUCLEOTIDE SEQUENCE [LARGE SCALE GENOMIC DNA]</scope>
    <source>
        <strain evidence="18 19">115A1</strain>
    </source>
</reference>
<dbReference type="PANTHER" id="PTHR41523:SF7">
    <property type="entry name" value="HISTIDINE KINASE"/>
    <property type="match status" value="1"/>
</dbReference>
<evidence type="ECO:0000313" key="18">
    <source>
        <dbReference type="EMBL" id="MBA1275900.1"/>
    </source>
</evidence>
<name>A0ABR5Z6Q0_9GAMM</name>
<evidence type="ECO:0000256" key="12">
    <source>
        <dbReference type="ARBA" id="ARBA00022840"/>
    </source>
</evidence>
<comment type="catalytic activity">
    <reaction evidence="1">
        <text>ATP + protein L-histidine = ADP + protein N-phospho-L-histidine.</text>
        <dbReference type="EC" id="2.7.13.3"/>
    </reaction>
</comment>
<evidence type="ECO:0000259" key="16">
    <source>
        <dbReference type="PROSITE" id="PS50112"/>
    </source>
</evidence>
<feature type="domain" description="PAC" evidence="17">
    <location>
        <begin position="218"/>
        <end position="269"/>
    </location>
</feature>
<dbReference type="SMART" id="SM00086">
    <property type="entry name" value="PAC"/>
    <property type="match status" value="3"/>
</dbReference>
<keyword evidence="19" id="KW-1185">Reference proteome</keyword>
<evidence type="ECO:0000256" key="2">
    <source>
        <dbReference type="ARBA" id="ARBA00012438"/>
    </source>
</evidence>